<feature type="domain" description="Tryptophan/threonine-rich plasmodium antigen C-terminal" evidence="2">
    <location>
        <begin position="235"/>
        <end position="447"/>
    </location>
</feature>
<evidence type="ECO:0000313" key="4">
    <source>
        <dbReference type="Proteomes" id="UP000092716"/>
    </source>
</evidence>
<dbReference type="InterPro" id="IPR022089">
    <property type="entry name" value="Plasmodium-antigen_C"/>
</dbReference>
<dbReference type="Pfam" id="PF12319">
    <property type="entry name" value="TryThrA_C"/>
    <property type="match status" value="1"/>
</dbReference>
<name>A0A1B1E6P6_9APIC</name>
<evidence type="ECO:0000259" key="2">
    <source>
        <dbReference type="Pfam" id="PF12319"/>
    </source>
</evidence>
<feature type="compositionally biased region" description="Low complexity" evidence="1">
    <location>
        <begin position="7"/>
        <end position="20"/>
    </location>
</feature>
<dbReference type="GeneID" id="30911852"/>
<gene>
    <name evidence="3" type="ORF">PCOAH_00051180</name>
</gene>
<dbReference type="EMBL" id="CP016251">
    <property type="protein sequence ID" value="ANQ10620.1"/>
    <property type="molecule type" value="Genomic_DNA"/>
</dbReference>
<dbReference type="Proteomes" id="UP000092716">
    <property type="component" value="Chromosome 13"/>
</dbReference>
<dbReference type="RefSeq" id="XP_019917315.1">
    <property type="nucleotide sequence ID" value="XM_020061900.1"/>
</dbReference>
<sequence>MVHSKKIISSASSGALPSQSCKERRNGKTVSATNEENSTHEKKEPGSFFTKRTAMLFFVAAYIFLKHQHDFAKQNGAAIVQVGNRVARNLAMNKQHGPSEEELELEEMELSQGGYPYKGYEDPYEGYEDPYEDYEDPYEDYEDPYEAYEDPEEAYGNPEEGYEDPYEAYGDPYEGYHPYKTYGNPYETYEYDEGPYECDEEEYSDEELQVEHETAGHALKVEQDIMDESKYADLNTFLQSLEDEWVKLELKLFDARENWIEEKNKEFSKWVNVILSKWMKYSGISTTGSHPDASRKLDWNNDTWKKWFNEKVKSEIDLKLEKWLDEKHSDFFNIFVKNMGLFKSKKIKGWLMYHWKMNEGGYRCKSYERMATPELVNLVKSRRWYHANPNIDKQRKELMEWFLLKEKECIKQEQVTWSKWESVQRSTINSMCTTFSGKRLTEAEWDKFLCEI</sequence>
<proteinExistence type="predicted"/>
<keyword evidence="4" id="KW-1185">Reference proteome</keyword>
<protein>
    <submittedName>
        <fullName evidence="3">Blood-stage membrane protein</fullName>
    </submittedName>
</protein>
<dbReference type="OrthoDB" id="387681at2759"/>
<accession>A0A1B1E6P6</accession>
<evidence type="ECO:0000313" key="3">
    <source>
        <dbReference type="EMBL" id="ANQ10620.1"/>
    </source>
</evidence>
<organism evidence="3 4">
    <name type="scientific">Plasmodium coatneyi</name>
    <dbReference type="NCBI Taxonomy" id="208452"/>
    <lineage>
        <taxon>Eukaryota</taxon>
        <taxon>Sar</taxon>
        <taxon>Alveolata</taxon>
        <taxon>Apicomplexa</taxon>
        <taxon>Aconoidasida</taxon>
        <taxon>Haemosporida</taxon>
        <taxon>Plasmodiidae</taxon>
        <taxon>Plasmodium</taxon>
    </lineage>
</organism>
<evidence type="ECO:0000256" key="1">
    <source>
        <dbReference type="SAM" id="MobiDB-lite"/>
    </source>
</evidence>
<dbReference type="VEuPathDB" id="PlasmoDB:PCOAH_00051180"/>
<dbReference type="KEGG" id="pcot:PCOAH_00051180"/>
<dbReference type="AlphaFoldDB" id="A0A1B1E6P6"/>
<feature type="region of interest" description="Disordered" evidence="1">
    <location>
        <begin position="1"/>
        <end position="45"/>
    </location>
</feature>
<reference evidence="4" key="1">
    <citation type="submission" date="2016-06" db="EMBL/GenBank/DDBJ databases">
        <title>First high quality genome sequence of Plasmodium coatneyi using continuous long reads from single molecule, real-time sequencing.</title>
        <authorList>
            <person name="Chien J.-T."/>
            <person name="Pakala S.B."/>
            <person name="Geraldo J.A."/>
            <person name="Lapp S.A."/>
            <person name="Barnwell J.W."/>
            <person name="Kissinger J.C."/>
            <person name="Galinski M.R."/>
            <person name="Humphrey J.C."/>
        </authorList>
    </citation>
    <scope>NUCLEOTIDE SEQUENCE [LARGE SCALE GENOMIC DNA]</scope>
    <source>
        <strain evidence="4">Hackeri</strain>
    </source>
</reference>